<dbReference type="EMBL" id="JAUHTC010000098">
    <property type="protein sequence ID" value="MDN4522340.1"/>
    <property type="molecule type" value="Genomic_DNA"/>
</dbReference>
<reference evidence="5" key="1">
    <citation type="submission" date="2023-07" db="EMBL/GenBank/DDBJ databases">
        <title>Degradation of tert-butanol by M. austroafricanum TBA100.</title>
        <authorList>
            <person name="Helbich S."/>
            <person name="Vainshtein Y."/>
        </authorList>
    </citation>
    <scope>NUCLEOTIDE SEQUENCE</scope>
    <source>
        <strain evidence="5">TBA100</strain>
    </source>
</reference>
<dbReference type="Proteomes" id="UP001172687">
    <property type="component" value="Unassembled WGS sequence"/>
</dbReference>
<sequence length="388" mass="42834">MCTIDNNIVGTLTCSSAAAISSVVVEKRCPAWNVRVIGFLSSNTLRCVTYLRRGRSRNPLSISIWETSPSCPGHRRAPFVITVRISREIHRHLPGVDLPSPQTPRRQMPLLVMRALLSGRGRRHRNVVRMGEPGRSTVSGNGRPWVVTHNSASVDGRIAVSPGLLLMMDERWPVLPGLTYADVKRRHEPTVILEGSGSFVRDTDEPSPLPPATETRQVLLENYLPEKAVAAATNGWLTVPDSRGRVRWLYKQFPGEDWAGWHVLVLVSTATPPEYLSYLRREEIPYLVAGESRVDLKQALRLIRDQFRAETVLSTGGGQLNGALLRAGLVDEIEVEVVPIAIGGETTPTLFTAPDLPVDGVPTQLELTSAEIRSQGRVLLRYSVSGRE</sequence>
<evidence type="ECO:0000256" key="3">
    <source>
        <dbReference type="ARBA" id="ARBA00023002"/>
    </source>
</evidence>
<comment type="pathway">
    <text evidence="1">Cofactor biosynthesis; riboflavin biosynthesis.</text>
</comment>
<comment type="caution">
    <text evidence="5">The sequence shown here is derived from an EMBL/GenBank/DDBJ whole genome shotgun (WGS) entry which is preliminary data.</text>
</comment>
<keyword evidence="3" id="KW-0560">Oxidoreductase</keyword>
<evidence type="ECO:0000313" key="6">
    <source>
        <dbReference type="Proteomes" id="UP001172687"/>
    </source>
</evidence>
<proteinExistence type="predicted"/>
<organism evidence="5 6">
    <name type="scientific">Mycolicibacterium austroafricanum</name>
    <name type="common">Mycobacterium austroafricanum</name>
    <dbReference type="NCBI Taxonomy" id="39687"/>
    <lineage>
        <taxon>Bacteria</taxon>
        <taxon>Bacillati</taxon>
        <taxon>Actinomycetota</taxon>
        <taxon>Actinomycetes</taxon>
        <taxon>Mycobacteriales</taxon>
        <taxon>Mycobacteriaceae</taxon>
        <taxon>Mycolicibacterium</taxon>
    </lineage>
</organism>
<feature type="domain" description="Bacterial bifunctional deaminase-reductase C-terminal" evidence="4">
    <location>
        <begin position="144"/>
        <end position="375"/>
    </location>
</feature>
<gene>
    <name evidence="5" type="ORF">QYF68_31630</name>
</gene>
<dbReference type="InterPro" id="IPR002734">
    <property type="entry name" value="RibDG_C"/>
</dbReference>
<dbReference type="PANTHER" id="PTHR38011">
    <property type="entry name" value="DIHYDROFOLATE REDUCTASE FAMILY PROTEIN (AFU_ORTHOLOGUE AFUA_8G06820)"/>
    <property type="match status" value="1"/>
</dbReference>
<keyword evidence="2" id="KW-0521">NADP</keyword>
<keyword evidence="6" id="KW-1185">Reference proteome</keyword>
<evidence type="ECO:0000313" key="5">
    <source>
        <dbReference type="EMBL" id="MDN4522340.1"/>
    </source>
</evidence>
<dbReference type="InterPro" id="IPR024072">
    <property type="entry name" value="DHFR-like_dom_sf"/>
</dbReference>
<evidence type="ECO:0000256" key="1">
    <source>
        <dbReference type="ARBA" id="ARBA00005104"/>
    </source>
</evidence>
<dbReference type="SUPFAM" id="SSF53597">
    <property type="entry name" value="Dihydrofolate reductase-like"/>
    <property type="match status" value="1"/>
</dbReference>
<evidence type="ECO:0000256" key="2">
    <source>
        <dbReference type="ARBA" id="ARBA00022857"/>
    </source>
</evidence>
<dbReference type="Pfam" id="PF01872">
    <property type="entry name" value="RibD_C"/>
    <property type="match status" value="1"/>
</dbReference>
<dbReference type="Gene3D" id="3.40.430.10">
    <property type="entry name" value="Dihydrofolate Reductase, subunit A"/>
    <property type="match status" value="1"/>
</dbReference>
<evidence type="ECO:0000259" key="4">
    <source>
        <dbReference type="Pfam" id="PF01872"/>
    </source>
</evidence>
<dbReference type="PANTHER" id="PTHR38011:SF7">
    <property type="entry name" value="2,5-DIAMINO-6-RIBOSYLAMINO-4(3H)-PYRIMIDINONE 5'-PHOSPHATE REDUCTASE"/>
    <property type="match status" value="1"/>
</dbReference>
<dbReference type="RefSeq" id="WP_234935493.1">
    <property type="nucleotide sequence ID" value="NZ_CP070380.1"/>
</dbReference>
<accession>A0ABT8HNK4</accession>
<protein>
    <submittedName>
        <fullName evidence="5">RibD family protein</fullName>
    </submittedName>
</protein>
<dbReference type="InterPro" id="IPR050765">
    <property type="entry name" value="Riboflavin_Biosynth_HTPR"/>
</dbReference>
<name>A0ABT8HNK4_MYCAO</name>